<dbReference type="PANTHER" id="PTHR34203:SF15">
    <property type="entry name" value="SLL1173 PROTEIN"/>
    <property type="match status" value="1"/>
</dbReference>
<sequence>MNLVDAFHYSKYKLLKISLKFLKRRYIVYRSNYGFKLNLRLDRSVDRRIITRKFENDNIELFKKVVKNSDCVIDIGANIGVYSLIASSLVSEEGIIYSFEPSVNIFKELNNNIKLNDIKNVKTYNLVSVIKMVSPIIIFVKTTPIIL</sequence>
<dbReference type="InterPro" id="IPR029063">
    <property type="entry name" value="SAM-dependent_MTases_sf"/>
</dbReference>
<dbReference type="Proteomes" id="UP000500961">
    <property type="component" value="Chromosome"/>
</dbReference>
<dbReference type="InterPro" id="IPR006342">
    <property type="entry name" value="FkbM_mtfrase"/>
</dbReference>
<organism evidence="1 2">
    <name type="scientific">Tenuifilum thalassicum</name>
    <dbReference type="NCBI Taxonomy" id="2590900"/>
    <lineage>
        <taxon>Bacteria</taxon>
        <taxon>Pseudomonadati</taxon>
        <taxon>Bacteroidota</taxon>
        <taxon>Bacteroidia</taxon>
        <taxon>Bacteroidales</taxon>
        <taxon>Tenuifilaceae</taxon>
        <taxon>Tenuifilum</taxon>
    </lineage>
</organism>
<dbReference type="PANTHER" id="PTHR34203">
    <property type="entry name" value="METHYLTRANSFERASE, FKBM FAMILY PROTEIN"/>
    <property type="match status" value="1"/>
</dbReference>
<dbReference type="Gene3D" id="3.40.50.150">
    <property type="entry name" value="Vaccinia Virus protein VP39"/>
    <property type="match status" value="1"/>
</dbReference>
<dbReference type="GO" id="GO:0032259">
    <property type="term" value="P:methylation"/>
    <property type="evidence" value="ECO:0007669"/>
    <property type="project" value="UniProtKB-KW"/>
</dbReference>
<accession>A0A7D3XEC2</accession>
<dbReference type="GO" id="GO:0008168">
    <property type="term" value="F:methyltransferase activity"/>
    <property type="evidence" value="ECO:0007669"/>
    <property type="project" value="UniProtKB-KW"/>
</dbReference>
<evidence type="ECO:0000313" key="1">
    <source>
        <dbReference type="EMBL" id="QKG78797.1"/>
    </source>
</evidence>
<dbReference type="EMBL" id="CP041345">
    <property type="protein sequence ID" value="QKG78797.1"/>
    <property type="molecule type" value="Genomic_DNA"/>
</dbReference>
<dbReference type="AlphaFoldDB" id="A0A7D3XEC2"/>
<gene>
    <name evidence="1" type="ORF">FHG85_00440</name>
</gene>
<evidence type="ECO:0000313" key="2">
    <source>
        <dbReference type="Proteomes" id="UP000500961"/>
    </source>
</evidence>
<keyword evidence="1" id="KW-0808">Transferase</keyword>
<dbReference type="InterPro" id="IPR052514">
    <property type="entry name" value="SAM-dependent_MTase"/>
</dbReference>
<dbReference type="SUPFAM" id="SSF53335">
    <property type="entry name" value="S-adenosyl-L-methionine-dependent methyltransferases"/>
    <property type="match status" value="1"/>
</dbReference>
<dbReference type="NCBIfam" id="TIGR01444">
    <property type="entry name" value="fkbM_fam"/>
    <property type="match status" value="1"/>
</dbReference>
<dbReference type="KEGG" id="ttz:FHG85_00440"/>
<name>A0A7D3XEC2_9BACT</name>
<protein>
    <submittedName>
        <fullName evidence="1">FkbM family methyltransferase</fullName>
    </submittedName>
</protein>
<reference evidence="1 2" key="1">
    <citation type="submission" date="2019-07" db="EMBL/GenBank/DDBJ databases">
        <title>Thalassofilum flectens gen. nov., sp. nov., a novel moderate thermophilic anaerobe from a shallow sea hot spring in Kunashir Island (Russia), representing a new family in the order Bacteroidales, and proposal of Thalassofilacea fam. nov.</title>
        <authorList>
            <person name="Kochetkova T.V."/>
            <person name="Podosokorskaya O.A."/>
            <person name="Novikov A."/>
            <person name="Elcheninov A.G."/>
            <person name="Toshchakov S.V."/>
            <person name="Kublanov I.V."/>
        </authorList>
    </citation>
    <scope>NUCLEOTIDE SEQUENCE [LARGE SCALE GENOMIC DNA]</scope>
    <source>
        <strain evidence="1 2">38-H</strain>
    </source>
</reference>
<keyword evidence="2" id="KW-1185">Reference proteome</keyword>
<keyword evidence="1" id="KW-0489">Methyltransferase</keyword>
<proteinExistence type="predicted"/>